<dbReference type="EMBL" id="CACVKT020000905">
    <property type="protein sequence ID" value="CAC5363692.1"/>
    <property type="molecule type" value="Genomic_DNA"/>
</dbReference>
<feature type="region of interest" description="Disordered" evidence="7">
    <location>
        <begin position="175"/>
        <end position="206"/>
    </location>
</feature>
<dbReference type="Gene3D" id="1.10.287.2720">
    <property type="match status" value="1"/>
</dbReference>
<dbReference type="Pfam" id="PF00169">
    <property type="entry name" value="PH"/>
    <property type="match status" value="1"/>
</dbReference>
<evidence type="ECO:0000256" key="2">
    <source>
        <dbReference type="ARBA" id="ARBA00022553"/>
    </source>
</evidence>
<evidence type="ECO:0000256" key="7">
    <source>
        <dbReference type="SAM" id="MobiDB-lite"/>
    </source>
</evidence>
<dbReference type="GO" id="GO:0005829">
    <property type="term" value="C:cytosol"/>
    <property type="evidence" value="ECO:0007669"/>
    <property type="project" value="TreeGrafter"/>
</dbReference>
<dbReference type="FunFam" id="2.40.160.120:FF:000002">
    <property type="entry name" value="Oxysterol-binding protein"/>
    <property type="match status" value="1"/>
</dbReference>
<dbReference type="FunFam" id="3.30.70.3490:FF:000001">
    <property type="entry name" value="Oxysterol-binding protein"/>
    <property type="match status" value="1"/>
</dbReference>
<evidence type="ECO:0000256" key="4">
    <source>
        <dbReference type="ARBA" id="ARBA00023121"/>
    </source>
</evidence>
<evidence type="ECO:0000256" key="6">
    <source>
        <dbReference type="RuleBase" id="RU003845"/>
    </source>
</evidence>
<dbReference type="PROSITE" id="PS01013">
    <property type="entry name" value="OSBP"/>
    <property type="match status" value="1"/>
</dbReference>
<keyword evidence="3 6" id="KW-0445">Lipid transport</keyword>
<feature type="region of interest" description="Disordered" evidence="7">
    <location>
        <begin position="328"/>
        <end position="351"/>
    </location>
</feature>
<feature type="domain" description="RabBD" evidence="9">
    <location>
        <begin position="12"/>
        <end position="72"/>
    </location>
</feature>
<keyword evidence="1 6" id="KW-0813">Transport</keyword>
<dbReference type="CDD" id="cd13291">
    <property type="entry name" value="PH_ORP10_ORP11"/>
    <property type="match status" value="1"/>
</dbReference>
<evidence type="ECO:0000256" key="1">
    <source>
        <dbReference type="ARBA" id="ARBA00022448"/>
    </source>
</evidence>
<evidence type="ECO:0000313" key="11">
    <source>
        <dbReference type="Proteomes" id="UP000507470"/>
    </source>
</evidence>
<dbReference type="PROSITE" id="PS50003">
    <property type="entry name" value="PH_DOMAIN"/>
    <property type="match status" value="1"/>
</dbReference>
<dbReference type="GO" id="GO:0006869">
    <property type="term" value="P:lipid transport"/>
    <property type="evidence" value="ECO:0007669"/>
    <property type="project" value="UniProtKB-KW"/>
</dbReference>
<reference evidence="10 11" key="1">
    <citation type="submission" date="2020-06" db="EMBL/GenBank/DDBJ databases">
        <authorList>
            <person name="Li R."/>
            <person name="Bekaert M."/>
        </authorList>
    </citation>
    <scope>NUCLEOTIDE SEQUENCE [LARGE SCALE GENOMIC DNA]</scope>
    <source>
        <strain evidence="11">wild</strain>
    </source>
</reference>
<dbReference type="InterPro" id="IPR011993">
    <property type="entry name" value="PH-like_dom_sf"/>
</dbReference>
<dbReference type="Gene3D" id="2.40.160.120">
    <property type="match status" value="1"/>
</dbReference>
<evidence type="ECO:0000259" key="8">
    <source>
        <dbReference type="PROSITE" id="PS50003"/>
    </source>
</evidence>
<dbReference type="SUPFAM" id="SSF50729">
    <property type="entry name" value="PH domain-like"/>
    <property type="match status" value="1"/>
</dbReference>
<organism evidence="10 11">
    <name type="scientific">Mytilus coruscus</name>
    <name type="common">Sea mussel</name>
    <dbReference type="NCBI Taxonomy" id="42192"/>
    <lineage>
        <taxon>Eukaryota</taxon>
        <taxon>Metazoa</taxon>
        <taxon>Spiralia</taxon>
        <taxon>Lophotrochozoa</taxon>
        <taxon>Mollusca</taxon>
        <taxon>Bivalvia</taxon>
        <taxon>Autobranchia</taxon>
        <taxon>Pteriomorphia</taxon>
        <taxon>Mytilida</taxon>
        <taxon>Mytiloidea</taxon>
        <taxon>Mytilidae</taxon>
        <taxon>Mytilinae</taxon>
        <taxon>Mytilus</taxon>
    </lineage>
</organism>
<dbReference type="InterPro" id="IPR010911">
    <property type="entry name" value="Rab_BD"/>
</dbReference>
<dbReference type="PROSITE" id="PS50916">
    <property type="entry name" value="RABBD"/>
    <property type="match status" value="1"/>
</dbReference>
<dbReference type="SMART" id="SM00233">
    <property type="entry name" value="PH"/>
    <property type="match status" value="1"/>
</dbReference>
<dbReference type="GO" id="GO:0032934">
    <property type="term" value="F:sterol binding"/>
    <property type="evidence" value="ECO:0007669"/>
    <property type="project" value="TreeGrafter"/>
</dbReference>
<evidence type="ECO:0000256" key="3">
    <source>
        <dbReference type="ARBA" id="ARBA00023055"/>
    </source>
</evidence>
<dbReference type="InterPro" id="IPR000648">
    <property type="entry name" value="Oxysterol-bd"/>
</dbReference>
<dbReference type="FunFam" id="1.10.287.2720:FF:000001">
    <property type="entry name" value="Oxysterol-binding OBPalpha"/>
    <property type="match status" value="1"/>
</dbReference>
<dbReference type="GO" id="GO:0031267">
    <property type="term" value="F:small GTPase binding"/>
    <property type="evidence" value="ECO:0007669"/>
    <property type="project" value="InterPro"/>
</dbReference>
<dbReference type="Pfam" id="PF01237">
    <property type="entry name" value="Oxysterol_BP"/>
    <property type="match status" value="1"/>
</dbReference>
<evidence type="ECO:0000256" key="5">
    <source>
        <dbReference type="RuleBase" id="RU003844"/>
    </source>
</evidence>
<dbReference type="PANTHER" id="PTHR10972">
    <property type="entry name" value="OXYSTEROL-BINDING PROTEIN-RELATED"/>
    <property type="match status" value="1"/>
</dbReference>
<gene>
    <name evidence="10" type="ORF">MCOR_5021</name>
</gene>
<name>A0A6J8A8S7_MYTCO</name>
<feature type="domain" description="PH" evidence="8">
    <location>
        <begin position="47"/>
        <end position="144"/>
    </location>
</feature>
<dbReference type="GO" id="GO:0016020">
    <property type="term" value="C:membrane"/>
    <property type="evidence" value="ECO:0007669"/>
    <property type="project" value="TreeGrafter"/>
</dbReference>
<dbReference type="GO" id="GO:0006886">
    <property type="term" value="P:intracellular protein transport"/>
    <property type="evidence" value="ECO:0007669"/>
    <property type="project" value="InterPro"/>
</dbReference>
<comment type="similarity">
    <text evidence="5">Belongs to the OSBP family.</text>
</comment>
<dbReference type="AlphaFoldDB" id="A0A6J8A8S7"/>
<dbReference type="PANTHER" id="PTHR10972:SF141">
    <property type="entry name" value="OXYSTEROL-BINDING PROTEIN"/>
    <property type="match status" value="1"/>
</dbReference>
<proteinExistence type="inferred from homology"/>
<dbReference type="Gene3D" id="2.30.29.30">
    <property type="entry name" value="Pleckstrin-homology domain (PH domain)/Phosphotyrosine-binding domain (PTB)"/>
    <property type="match status" value="1"/>
</dbReference>
<keyword evidence="2" id="KW-0597">Phosphoprotein</keyword>
<sequence length="731" mass="83238">MESQENRNNSDLPDLSSLSETERLQVIAVMQRAKEFEEIEDKVVNRRQPMEGTLNKYTNVMKGWQHRWFLLDPQSGMLEYFEKEEYKKQRPRGFLHLAAAVICPSDEDSQTFSVSASNGETYRLRATDAKERQLWVDKLRSTAEYFTAHMSKSASSTSFTKDRSSSGISVNELFNKKRSDSNEQIHNQRAVVPRPHHRAPASRPHTLDPFKEVKEYLIEAEDYSHHLQEKCASLPVSEEPIGGLDKDLLLLKATSSATLSCLSQCLKMLEHKQGVGSHIHSLQLGIEPALEREIPKERSHSFLSNVSENSTNELSRAGSFSSANVKFPLPDDHPEGPINHEEEVEDDDSYHDTDLEGVEEHKSIILHLLSQLKLGMDLTKVVLPTFILERRSLLEMFADCMAHPDVFLKIPDLPDPESRMMAVLEWYLTSFHAGRQGSVAKKPYNPIIGETFHCSWKLPKKSKMPDDEGSSVDTNQSSVNIGEENVQLIYCAEQVSHHPPVSAFYFECPGKQMCMDASIYTKSKFYGMSIGVNLIGKVKLKLLALDEEYVFSMPSAYARSILTVPWAEMGDKINMMCQKTNLSAAVTFHTKPFYGGKLHRVSAEVKNNSTGNVFCKVQGEWNNVIEFSYSDGRSKAIDVTSLETCKKKVRPIDKQGDFESRRLWQHVTNALRSHDVNTATEHKRLLEERQREGERHRKETNTQYPTKYFKKDGDGWTYNNILQKGDYRGSL</sequence>
<dbReference type="Proteomes" id="UP000507470">
    <property type="component" value="Unassembled WGS sequence"/>
</dbReference>
<dbReference type="Gene3D" id="3.30.70.3490">
    <property type="match status" value="1"/>
</dbReference>
<feature type="compositionally biased region" description="Basic and acidic residues" evidence="7">
    <location>
        <begin position="329"/>
        <end position="341"/>
    </location>
</feature>
<evidence type="ECO:0000259" key="9">
    <source>
        <dbReference type="PROSITE" id="PS50916"/>
    </source>
</evidence>
<keyword evidence="4" id="KW-0446">Lipid-binding</keyword>
<dbReference type="OrthoDB" id="14833at2759"/>
<accession>A0A6J8A8S7</accession>
<dbReference type="InterPro" id="IPR037239">
    <property type="entry name" value="OSBP_sf"/>
</dbReference>
<dbReference type="SUPFAM" id="SSF144000">
    <property type="entry name" value="Oxysterol-binding protein-like"/>
    <property type="match status" value="1"/>
</dbReference>
<evidence type="ECO:0000313" key="10">
    <source>
        <dbReference type="EMBL" id="CAC5363692.1"/>
    </source>
</evidence>
<protein>
    <recommendedName>
        <fullName evidence="6">Oxysterol-binding protein</fullName>
    </recommendedName>
</protein>
<dbReference type="InterPro" id="IPR001849">
    <property type="entry name" value="PH_domain"/>
</dbReference>
<dbReference type="InterPro" id="IPR018494">
    <property type="entry name" value="Oxysterol-bd_CS"/>
</dbReference>
<keyword evidence="11" id="KW-1185">Reference proteome</keyword>